<proteinExistence type="predicted"/>
<evidence type="ECO:0000313" key="3">
    <source>
        <dbReference type="Proteomes" id="UP001190700"/>
    </source>
</evidence>
<dbReference type="AlphaFoldDB" id="A0AAE0BDQ3"/>
<evidence type="ECO:0000313" key="2">
    <source>
        <dbReference type="EMBL" id="KAK3234701.1"/>
    </source>
</evidence>
<sequence>MTLALGLQFSICSRLHTWPFGAGMDEIRFFFREDWGDDEVGKQSSVGQVGGGEQVFDYQVERSGRRVAQQAVKTGYRSQVWWSSECRSFPGVVHAWEPWSGRHVVVRYDDGDEVGYALDDEQVEWFDWGGTSGWRAWSCGVIDSHGAPERGGGLSCLVMDPQTLDEAGSVGDRGPEGHLGEGVQQDVGGGGRCEEGGAVENDDGGEERGDLKAWTAQKPLRVWGGAFEDHGGADVRGQPKQVGVAERQAEGGRGSKGLSRRRIGGLEHATVLTGEGAAGICRAALPADCEAGDPANMVAAARRELSSLGRLPEAEGSRGYTWPRGSELVGPRIRLCYINDSRGAWVGVDSILPEACEAPVVEGGEGGEHALLTPSALEAYLRGASSSNTHMVTRQAVDRDLSAEELRVLDRVLLRPEQVVYDRAQAFLGVGEWADHPIEEGAVQAAFNAGLVGDEGVLLAPPPLREAMFEESVQHAKRLGVAEAATALPAEAA</sequence>
<dbReference type="Proteomes" id="UP001190700">
    <property type="component" value="Unassembled WGS sequence"/>
</dbReference>
<accession>A0AAE0BDQ3</accession>
<comment type="caution">
    <text evidence="2">The sequence shown here is derived from an EMBL/GenBank/DDBJ whole genome shotgun (WGS) entry which is preliminary data.</text>
</comment>
<dbReference type="EMBL" id="LGRX02035481">
    <property type="protein sequence ID" value="KAK3234701.1"/>
    <property type="molecule type" value="Genomic_DNA"/>
</dbReference>
<evidence type="ECO:0000256" key="1">
    <source>
        <dbReference type="SAM" id="MobiDB-lite"/>
    </source>
</evidence>
<organism evidence="2 3">
    <name type="scientific">Cymbomonas tetramitiformis</name>
    <dbReference type="NCBI Taxonomy" id="36881"/>
    <lineage>
        <taxon>Eukaryota</taxon>
        <taxon>Viridiplantae</taxon>
        <taxon>Chlorophyta</taxon>
        <taxon>Pyramimonadophyceae</taxon>
        <taxon>Pyramimonadales</taxon>
        <taxon>Pyramimonadaceae</taxon>
        <taxon>Cymbomonas</taxon>
    </lineage>
</organism>
<reference evidence="2 3" key="1">
    <citation type="journal article" date="2015" name="Genome Biol. Evol.">
        <title>Comparative Genomics of a Bacterivorous Green Alga Reveals Evolutionary Causalities and Consequences of Phago-Mixotrophic Mode of Nutrition.</title>
        <authorList>
            <person name="Burns J.A."/>
            <person name="Paasch A."/>
            <person name="Narechania A."/>
            <person name="Kim E."/>
        </authorList>
    </citation>
    <scope>NUCLEOTIDE SEQUENCE [LARGE SCALE GENOMIC DNA]</scope>
    <source>
        <strain evidence="2 3">PLY_AMNH</strain>
    </source>
</reference>
<keyword evidence="3" id="KW-1185">Reference proteome</keyword>
<protein>
    <submittedName>
        <fullName evidence="2">Uncharacterized protein</fullName>
    </submittedName>
</protein>
<feature type="region of interest" description="Disordered" evidence="1">
    <location>
        <begin position="172"/>
        <end position="192"/>
    </location>
</feature>
<name>A0AAE0BDQ3_9CHLO</name>
<gene>
    <name evidence="2" type="ORF">CYMTET_55046</name>
</gene>